<keyword evidence="5 6" id="KW-0472">Membrane</keyword>
<dbReference type="EMBL" id="CP024847">
    <property type="protein sequence ID" value="AUR52542.1"/>
    <property type="molecule type" value="Genomic_DNA"/>
</dbReference>
<feature type="transmembrane region" description="Helical" evidence="6">
    <location>
        <begin position="368"/>
        <end position="388"/>
    </location>
</feature>
<name>A0A2I7N7Y3_9NEIS</name>
<feature type="transmembrane region" description="Helical" evidence="6">
    <location>
        <begin position="5"/>
        <end position="23"/>
    </location>
</feature>
<evidence type="ECO:0000256" key="4">
    <source>
        <dbReference type="ARBA" id="ARBA00022989"/>
    </source>
</evidence>
<dbReference type="OrthoDB" id="1837at2"/>
<feature type="domain" description="Na+/H+ antiporter NhaC-like C-terminal" evidence="7">
    <location>
        <begin position="3"/>
        <end position="198"/>
    </location>
</feature>
<protein>
    <submittedName>
        <fullName evidence="8">Permease</fullName>
    </submittedName>
</protein>
<dbReference type="Pfam" id="PF03553">
    <property type="entry name" value="Na_H_antiporter"/>
    <property type="match status" value="1"/>
</dbReference>
<feature type="transmembrane region" description="Helical" evidence="6">
    <location>
        <begin position="408"/>
        <end position="429"/>
    </location>
</feature>
<feature type="transmembrane region" description="Helical" evidence="6">
    <location>
        <begin position="231"/>
        <end position="250"/>
    </location>
</feature>
<proteinExistence type="predicted"/>
<dbReference type="GO" id="GO:0016020">
    <property type="term" value="C:membrane"/>
    <property type="evidence" value="ECO:0007669"/>
    <property type="project" value="InterPro"/>
</dbReference>
<organism evidence="8 9">
    <name type="scientific">Aquella oligotrophica</name>
    <dbReference type="NCBI Taxonomy" id="2067065"/>
    <lineage>
        <taxon>Bacteria</taxon>
        <taxon>Pseudomonadati</taxon>
        <taxon>Pseudomonadota</taxon>
        <taxon>Betaproteobacteria</taxon>
        <taxon>Neisseriales</taxon>
        <taxon>Neisseriaceae</taxon>
        <taxon>Aquella</taxon>
    </lineage>
</organism>
<feature type="transmembrane region" description="Helical" evidence="6">
    <location>
        <begin position="145"/>
        <end position="165"/>
    </location>
</feature>
<feature type="transmembrane region" description="Helical" evidence="6">
    <location>
        <begin position="177"/>
        <end position="202"/>
    </location>
</feature>
<comment type="subcellular location">
    <subcellularLocation>
        <location evidence="1">Cell membrane</location>
        <topology evidence="1">Multi-pass membrane protein</topology>
    </subcellularLocation>
</comment>
<feature type="transmembrane region" description="Helical" evidence="6">
    <location>
        <begin position="331"/>
        <end position="356"/>
    </location>
</feature>
<feature type="transmembrane region" description="Helical" evidence="6">
    <location>
        <begin position="29"/>
        <end position="45"/>
    </location>
</feature>
<keyword evidence="2" id="KW-1003">Cell membrane</keyword>
<sequence length="430" mass="46264">MDWHFYLQLASLSVIVIYAILVFRNVEPLVATAICVGIGFIFNWSSPLEIGKVMESALGSFLALVGFIIMLGRGLGEVLNETKVSHTMVHKIVYGIGVNTQTRVKIGVVLSSVVIVAVLGTLAGGLAILAPILRPIAASVGLSRPSLAVLMQAAGEEALILGPFAPPVVALLGITSISYGVMLTHAAIPIALVTLITTWVMAGKLQTQYSHEVFYHDPNEERFTPTKRQNLATIIFILAFIACVVYGLTFKAKTSFVIFVMLFLALITGLSGGVKLSRIFELLVDGMKKNFHLFFIFVLLGPMLDLVQNAGGFKALTELFIPLEKFGGKSMLSILIGVTGAFGMPAASAAVIKMLHEMFSPAAIEMQLTATTFAFSMLLATRITNFAYPGANMFAAMGFAESENIKAMIKNGLTVTMVQVVFLILYSIIL</sequence>
<evidence type="ECO:0000256" key="6">
    <source>
        <dbReference type="SAM" id="Phobius"/>
    </source>
</evidence>
<keyword evidence="9" id="KW-1185">Reference proteome</keyword>
<keyword evidence="4 6" id="KW-1133">Transmembrane helix</keyword>
<evidence type="ECO:0000256" key="1">
    <source>
        <dbReference type="ARBA" id="ARBA00004651"/>
    </source>
</evidence>
<dbReference type="KEGG" id="nba:CUN60_09605"/>
<feature type="transmembrane region" description="Helical" evidence="6">
    <location>
        <begin position="256"/>
        <end position="279"/>
    </location>
</feature>
<keyword evidence="3 6" id="KW-0812">Transmembrane</keyword>
<feature type="transmembrane region" description="Helical" evidence="6">
    <location>
        <begin position="108"/>
        <end position="133"/>
    </location>
</feature>
<evidence type="ECO:0000313" key="8">
    <source>
        <dbReference type="EMBL" id="AUR52542.1"/>
    </source>
</evidence>
<reference evidence="9" key="1">
    <citation type="submission" date="2017-11" db="EMBL/GenBank/DDBJ databases">
        <authorList>
            <person name="Chan K.G."/>
            <person name="Lee L.S."/>
        </authorList>
    </citation>
    <scope>NUCLEOTIDE SEQUENCE [LARGE SCALE GENOMIC DNA]</scope>
    <source>
        <strain evidence="9">DSM 100970</strain>
    </source>
</reference>
<gene>
    <name evidence="8" type="ORF">CUN60_09605</name>
</gene>
<dbReference type="Proteomes" id="UP000236655">
    <property type="component" value="Chromosome"/>
</dbReference>
<accession>A0A2I7N7Y3</accession>
<dbReference type="InterPro" id="IPR018461">
    <property type="entry name" value="Na/H_Antiport_NhaC-like_C"/>
</dbReference>
<dbReference type="GO" id="GO:0015128">
    <property type="term" value="F:gluconate transmembrane transporter activity"/>
    <property type="evidence" value="ECO:0007669"/>
    <property type="project" value="InterPro"/>
</dbReference>
<feature type="transmembrane region" description="Helical" evidence="6">
    <location>
        <begin position="291"/>
        <end position="311"/>
    </location>
</feature>
<evidence type="ECO:0000256" key="2">
    <source>
        <dbReference type="ARBA" id="ARBA00022475"/>
    </source>
</evidence>
<evidence type="ECO:0000256" key="3">
    <source>
        <dbReference type="ARBA" id="ARBA00022692"/>
    </source>
</evidence>
<evidence type="ECO:0000256" key="5">
    <source>
        <dbReference type="ARBA" id="ARBA00023136"/>
    </source>
</evidence>
<dbReference type="RefSeq" id="WP_102951831.1">
    <property type="nucleotide sequence ID" value="NZ_CP024847.1"/>
</dbReference>
<feature type="transmembrane region" description="Helical" evidence="6">
    <location>
        <begin position="57"/>
        <end position="75"/>
    </location>
</feature>
<dbReference type="AlphaFoldDB" id="A0A2I7N7Y3"/>
<evidence type="ECO:0000259" key="7">
    <source>
        <dbReference type="Pfam" id="PF03553"/>
    </source>
</evidence>
<evidence type="ECO:0000313" key="9">
    <source>
        <dbReference type="Proteomes" id="UP000236655"/>
    </source>
</evidence>